<reference evidence="2 3" key="1">
    <citation type="submission" date="2018-06" db="EMBL/GenBank/DDBJ databases">
        <authorList>
            <consortium name="Pathogen Informatics"/>
            <person name="Doyle S."/>
        </authorList>
    </citation>
    <scope>NUCLEOTIDE SEQUENCE [LARGE SCALE GENOMIC DNA]</scope>
    <source>
        <strain evidence="2 3">NCTC10418</strain>
    </source>
</reference>
<dbReference type="AlphaFoldDB" id="A0A376KWF0"/>
<keyword evidence="1" id="KW-0472">Membrane</keyword>
<dbReference type="EMBL" id="UFZQ01000001">
    <property type="protein sequence ID" value="STE86994.1"/>
    <property type="molecule type" value="Genomic_DNA"/>
</dbReference>
<organism evidence="2 3">
    <name type="scientific">Escherichia coli</name>
    <dbReference type="NCBI Taxonomy" id="562"/>
    <lineage>
        <taxon>Bacteria</taxon>
        <taxon>Pseudomonadati</taxon>
        <taxon>Pseudomonadota</taxon>
        <taxon>Gammaproteobacteria</taxon>
        <taxon>Enterobacterales</taxon>
        <taxon>Enterobacteriaceae</taxon>
        <taxon>Escherichia</taxon>
    </lineage>
</organism>
<keyword evidence="1" id="KW-1133">Transmembrane helix</keyword>
<evidence type="ECO:0000313" key="3">
    <source>
        <dbReference type="Proteomes" id="UP000255460"/>
    </source>
</evidence>
<protein>
    <submittedName>
        <fullName evidence="2">Uncharacterized protein</fullName>
    </submittedName>
</protein>
<name>A0A376KWF0_ECOLX</name>
<evidence type="ECO:0000256" key="1">
    <source>
        <dbReference type="SAM" id="Phobius"/>
    </source>
</evidence>
<gene>
    <name evidence="2" type="ORF">NCTC10418_04653</name>
</gene>
<proteinExistence type="predicted"/>
<feature type="transmembrane region" description="Helical" evidence="1">
    <location>
        <begin position="23"/>
        <end position="42"/>
    </location>
</feature>
<accession>A0A376KWF0</accession>
<sequence>MPVLLDTIPEKAAKVPRPDTRRWLLFLAFVMSGGFALTLWNWTTERTGFYFLVYCTGIAFLSLGTAFLPASVCIQSRAGGG</sequence>
<evidence type="ECO:0000313" key="2">
    <source>
        <dbReference type="EMBL" id="STE86994.1"/>
    </source>
</evidence>
<keyword evidence="1" id="KW-0812">Transmembrane</keyword>
<feature type="transmembrane region" description="Helical" evidence="1">
    <location>
        <begin position="48"/>
        <end position="68"/>
    </location>
</feature>
<dbReference type="Proteomes" id="UP000255460">
    <property type="component" value="Unassembled WGS sequence"/>
</dbReference>